<name>A0AAE1DNI4_9GAST</name>
<evidence type="ECO:0000313" key="2">
    <source>
        <dbReference type="EMBL" id="KAK3776385.1"/>
    </source>
</evidence>
<sequence length="115" mass="12982">MDLLLFLLPELSDRKTYSNCPSLTMKMEISHNPDLEEDVHFLKKQQELGLRQAKVFQTLEDTHSQSSSLGTEQEKRSQACFGRSRVHQKEEGLHPPGTQTCVDGNSLQAIINIGD</sequence>
<dbReference type="Proteomes" id="UP001283361">
    <property type="component" value="Unassembled WGS sequence"/>
</dbReference>
<dbReference type="EMBL" id="JAWDGP010003216">
    <property type="protein sequence ID" value="KAK3776385.1"/>
    <property type="molecule type" value="Genomic_DNA"/>
</dbReference>
<dbReference type="AlphaFoldDB" id="A0AAE1DNI4"/>
<evidence type="ECO:0000313" key="3">
    <source>
        <dbReference type="Proteomes" id="UP001283361"/>
    </source>
</evidence>
<keyword evidence="3" id="KW-1185">Reference proteome</keyword>
<organism evidence="2 3">
    <name type="scientific">Elysia crispata</name>
    <name type="common">lettuce slug</name>
    <dbReference type="NCBI Taxonomy" id="231223"/>
    <lineage>
        <taxon>Eukaryota</taxon>
        <taxon>Metazoa</taxon>
        <taxon>Spiralia</taxon>
        <taxon>Lophotrochozoa</taxon>
        <taxon>Mollusca</taxon>
        <taxon>Gastropoda</taxon>
        <taxon>Heterobranchia</taxon>
        <taxon>Euthyneura</taxon>
        <taxon>Panpulmonata</taxon>
        <taxon>Sacoglossa</taxon>
        <taxon>Placobranchoidea</taxon>
        <taxon>Plakobranchidae</taxon>
        <taxon>Elysia</taxon>
    </lineage>
</organism>
<gene>
    <name evidence="2" type="ORF">RRG08_023738</name>
</gene>
<evidence type="ECO:0000256" key="1">
    <source>
        <dbReference type="SAM" id="MobiDB-lite"/>
    </source>
</evidence>
<protein>
    <submittedName>
        <fullName evidence="2">Uncharacterized protein</fullName>
    </submittedName>
</protein>
<accession>A0AAE1DNI4</accession>
<comment type="caution">
    <text evidence="2">The sequence shown here is derived from an EMBL/GenBank/DDBJ whole genome shotgun (WGS) entry which is preliminary data.</text>
</comment>
<feature type="region of interest" description="Disordered" evidence="1">
    <location>
        <begin position="61"/>
        <end position="101"/>
    </location>
</feature>
<proteinExistence type="predicted"/>
<reference evidence="2" key="1">
    <citation type="journal article" date="2023" name="G3 (Bethesda)">
        <title>A reference genome for the long-term kleptoplast-retaining sea slug Elysia crispata morphotype clarki.</title>
        <authorList>
            <person name="Eastman K.E."/>
            <person name="Pendleton A.L."/>
            <person name="Shaikh M.A."/>
            <person name="Suttiyut T."/>
            <person name="Ogas R."/>
            <person name="Tomko P."/>
            <person name="Gavelis G."/>
            <person name="Widhalm J.R."/>
            <person name="Wisecaver J.H."/>
        </authorList>
    </citation>
    <scope>NUCLEOTIDE SEQUENCE</scope>
    <source>
        <strain evidence="2">ECLA1</strain>
    </source>
</reference>